<accession>A0A9X4MC91</accession>
<name>A0A9X4MC91_9CYAN</name>
<dbReference type="CDD" id="cd07363">
    <property type="entry name" value="45_DOPA_Dioxygenase"/>
    <property type="match status" value="1"/>
</dbReference>
<dbReference type="Proteomes" id="UP001152872">
    <property type="component" value="Unassembled WGS sequence"/>
</dbReference>
<dbReference type="PANTHER" id="PTHR30096">
    <property type="entry name" value="4,5-DOPA DIOXYGENASE EXTRADIOL-LIKE PROTEIN"/>
    <property type="match status" value="1"/>
</dbReference>
<organism evidence="7 8">
    <name type="scientific">Pseudanabaena catenata USMAC16</name>
    <dbReference type="NCBI Taxonomy" id="1855837"/>
    <lineage>
        <taxon>Bacteria</taxon>
        <taxon>Bacillati</taxon>
        <taxon>Cyanobacteriota</taxon>
        <taxon>Cyanophyceae</taxon>
        <taxon>Pseudanabaenales</taxon>
        <taxon>Pseudanabaenaceae</taxon>
        <taxon>Pseudanabaena</taxon>
    </lineage>
</organism>
<comment type="caution">
    <text evidence="7">The sequence shown here is derived from an EMBL/GenBank/DDBJ whole genome shotgun (WGS) entry which is preliminary data.</text>
</comment>
<dbReference type="PANTHER" id="PTHR30096:SF0">
    <property type="entry name" value="4,5-DOPA DIOXYGENASE EXTRADIOL-LIKE PROTEIN"/>
    <property type="match status" value="1"/>
</dbReference>
<evidence type="ECO:0000256" key="1">
    <source>
        <dbReference type="ARBA" id="ARBA00001947"/>
    </source>
</evidence>
<keyword evidence="3" id="KW-0479">Metal-binding</keyword>
<dbReference type="Gene3D" id="3.40.830.10">
    <property type="entry name" value="LigB-like"/>
    <property type="match status" value="1"/>
</dbReference>
<dbReference type="GO" id="GO:0008270">
    <property type="term" value="F:zinc ion binding"/>
    <property type="evidence" value="ECO:0007669"/>
    <property type="project" value="InterPro"/>
</dbReference>
<evidence type="ECO:0000256" key="3">
    <source>
        <dbReference type="ARBA" id="ARBA00022723"/>
    </source>
</evidence>
<comment type="cofactor">
    <cofactor evidence="1">
        <name>Zn(2+)</name>
        <dbReference type="ChEBI" id="CHEBI:29105"/>
    </cofactor>
</comment>
<keyword evidence="5 7" id="KW-0560">Oxidoreductase</keyword>
<keyword evidence="7" id="KW-0223">Dioxygenase</keyword>
<evidence type="ECO:0000313" key="7">
    <source>
        <dbReference type="EMBL" id="MDG3496652.1"/>
    </source>
</evidence>
<evidence type="ECO:0000256" key="5">
    <source>
        <dbReference type="ARBA" id="ARBA00023002"/>
    </source>
</evidence>
<evidence type="ECO:0000259" key="6">
    <source>
        <dbReference type="Pfam" id="PF02900"/>
    </source>
</evidence>
<evidence type="ECO:0000256" key="2">
    <source>
        <dbReference type="ARBA" id="ARBA00007581"/>
    </source>
</evidence>
<evidence type="ECO:0000313" key="8">
    <source>
        <dbReference type="Proteomes" id="UP001152872"/>
    </source>
</evidence>
<comment type="similarity">
    <text evidence="2">Belongs to the DODA-type extradiol aromatic ring-opening dioxygenase family.</text>
</comment>
<gene>
    <name evidence="7" type="ORF">FEV09_19110</name>
</gene>
<dbReference type="AlphaFoldDB" id="A0A9X4MC91"/>
<proteinExistence type="inferred from homology"/>
<dbReference type="EC" id="1.13.-.-" evidence="7"/>
<dbReference type="SUPFAM" id="SSF53213">
    <property type="entry name" value="LigB-like"/>
    <property type="match status" value="1"/>
</dbReference>
<protein>
    <submittedName>
        <fullName evidence="7">Class III extradiol ring-cleavage dioxygenase</fullName>
        <ecNumber evidence="7">1.13.-.-</ecNumber>
    </submittedName>
</protein>
<dbReference type="RefSeq" id="WP_009628842.1">
    <property type="nucleotide sequence ID" value="NZ_VBTY01000210.1"/>
</dbReference>
<dbReference type="EMBL" id="VBTY01000210">
    <property type="protein sequence ID" value="MDG3496652.1"/>
    <property type="molecule type" value="Genomic_DNA"/>
</dbReference>
<dbReference type="GO" id="GO:0008198">
    <property type="term" value="F:ferrous iron binding"/>
    <property type="evidence" value="ECO:0007669"/>
    <property type="project" value="InterPro"/>
</dbReference>
<sequence length="263" mass="29109">MINPLPAIFISHGAPDLPIRGGEVSDFLRSLHRQFPKPKAILVVSAHWHSDPIMVSAAKFPKTIYDFSGFSEQLYQLSYPARGIPELSDRIVDLLGRSGIPCNIHPTRGLDHGAWTPLILTYPEADIPVTQLSIEYQNDPLYHWQVGQALEPLRHEGVLILGSGGITHNLYAFNVNYDATPLDWVQEFDMWIAKTIAEGSWDDLINYRRLAPYASKNHPTDEHLLPLFVALGAGGANVKGMQLHSSYAFGAFSMAAYAFASGT</sequence>
<dbReference type="InterPro" id="IPR014436">
    <property type="entry name" value="Extradiol_dOase_DODA"/>
</dbReference>
<dbReference type="GO" id="GO:0016702">
    <property type="term" value="F:oxidoreductase activity, acting on single donors with incorporation of molecular oxygen, incorporation of two atoms of oxygen"/>
    <property type="evidence" value="ECO:0007669"/>
    <property type="project" value="UniProtKB-ARBA"/>
</dbReference>
<feature type="domain" description="Extradiol ring-cleavage dioxygenase class III enzyme subunit B" evidence="6">
    <location>
        <begin position="29"/>
        <end position="255"/>
    </location>
</feature>
<dbReference type="InterPro" id="IPR004183">
    <property type="entry name" value="Xdiol_dOase_suB"/>
</dbReference>
<evidence type="ECO:0000256" key="4">
    <source>
        <dbReference type="ARBA" id="ARBA00022833"/>
    </source>
</evidence>
<dbReference type="PIRSF" id="PIRSF006157">
    <property type="entry name" value="Doxgns_DODA"/>
    <property type="match status" value="1"/>
</dbReference>
<dbReference type="Pfam" id="PF02900">
    <property type="entry name" value="LigB"/>
    <property type="match status" value="1"/>
</dbReference>
<keyword evidence="4" id="KW-0862">Zinc</keyword>
<keyword evidence="8" id="KW-1185">Reference proteome</keyword>
<reference evidence="7" key="1">
    <citation type="submission" date="2019-05" db="EMBL/GenBank/DDBJ databases">
        <title>Whole genome sequencing of Pseudanabaena catenata USMAC16.</title>
        <authorList>
            <person name="Khan Z."/>
            <person name="Omar W.M."/>
            <person name="Convey P."/>
            <person name="Merican F."/>
            <person name="Najimudin N."/>
        </authorList>
    </citation>
    <scope>NUCLEOTIDE SEQUENCE</scope>
    <source>
        <strain evidence="7">USMAC16</strain>
    </source>
</reference>